<gene>
    <name evidence="2" type="ORF">H5410_036005</name>
</gene>
<evidence type="ECO:0000313" key="3">
    <source>
        <dbReference type="Proteomes" id="UP000824120"/>
    </source>
</evidence>
<evidence type="ECO:0000313" key="2">
    <source>
        <dbReference type="EMBL" id="KAG5594773.1"/>
    </source>
</evidence>
<organism evidence="2 3">
    <name type="scientific">Solanum commersonii</name>
    <name type="common">Commerson's wild potato</name>
    <name type="synonym">Commerson's nightshade</name>
    <dbReference type="NCBI Taxonomy" id="4109"/>
    <lineage>
        <taxon>Eukaryota</taxon>
        <taxon>Viridiplantae</taxon>
        <taxon>Streptophyta</taxon>
        <taxon>Embryophyta</taxon>
        <taxon>Tracheophyta</taxon>
        <taxon>Spermatophyta</taxon>
        <taxon>Magnoliopsida</taxon>
        <taxon>eudicotyledons</taxon>
        <taxon>Gunneridae</taxon>
        <taxon>Pentapetalae</taxon>
        <taxon>asterids</taxon>
        <taxon>lamiids</taxon>
        <taxon>Solanales</taxon>
        <taxon>Solanaceae</taxon>
        <taxon>Solanoideae</taxon>
        <taxon>Solaneae</taxon>
        <taxon>Solanum</taxon>
    </lineage>
</organism>
<protein>
    <submittedName>
        <fullName evidence="2">Uncharacterized protein</fullName>
    </submittedName>
</protein>
<comment type="caution">
    <text evidence="2">The sequence shown here is derived from an EMBL/GenBank/DDBJ whole genome shotgun (WGS) entry which is preliminary data.</text>
</comment>
<dbReference type="EMBL" id="JACXVP010000007">
    <property type="protein sequence ID" value="KAG5594773.1"/>
    <property type="molecule type" value="Genomic_DNA"/>
</dbReference>
<name>A0A9J5Y3H4_SOLCO</name>
<feature type="region of interest" description="Disordered" evidence="1">
    <location>
        <begin position="1"/>
        <end position="21"/>
    </location>
</feature>
<sequence length="115" mass="13177">MKSKSQSHDSKHVELRRSEDEKIPEIEGDVGKLPKTHNICSITTTVFTYDGEEISGMLELHKAFITYKRVTKGNLFYIKFYTTPTEILYEEIKSLIQVVKIGLAKDMIIPEDIGQ</sequence>
<keyword evidence="3" id="KW-1185">Reference proteome</keyword>
<accession>A0A9J5Y3H4</accession>
<proteinExistence type="predicted"/>
<dbReference type="Proteomes" id="UP000824120">
    <property type="component" value="Chromosome 7"/>
</dbReference>
<reference evidence="2 3" key="1">
    <citation type="submission" date="2020-09" db="EMBL/GenBank/DDBJ databases">
        <title>De no assembly of potato wild relative species, Solanum commersonii.</title>
        <authorList>
            <person name="Cho K."/>
        </authorList>
    </citation>
    <scope>NUCLEOTIDE SEQUENCE [LARGE SCALE GENOMIC DNA]</scope>
    <source>
        <strain evidence="2">LZ3.2</strain>
        <tissue evidence="2">Leaf</tissue>
    </source>
</reference>
<dbReference type="AlphaFoldDB" id="A0A9J5Y3H4"/>
<evidence type="ECO:0000256" key="1">
    <source>
        <dbReference type="SAM" id="MobiDB-lite"/>
    </source>
</evidence>